<dbReference type="Gene3D" id="3.40.50.1380">
    <property type="entry name" value="Methylglyoxal synthase-like domain"/>
    <property type="match status" value="1"/>
</dbReference>
<dbReference type="EC" id="6.3.5.5" evidence="19"/>
<keyword evidence="9 19" id="KW-0677">Repeat</keyword>
<dbReference type="FunFam" id="1.10.1030.10:FF:000002">
    <property type="entry name" value="Carbamoyl-phosphate synthase large chain"/>
    <property type="match status" value="1"/>
</dbReference>
<dbReference type="PROSITE" id="PS51855">
    <property type="entry name" value="MGS"/>
    <property type="match status" value="1"/>
</dbReference>
<dbReference type="SMART" id="SM01096">
    <property type="entry name" value="CPSase_L_D3"/>
    <property type="match status" value="1"/>
</dbReference>
<evidence type="ECO:0000256" key="18">
    <source>
        <dbReference type="ARBA" id="ARBA00062056"/>
    </source>
</evidence>
<keyword evidence="8" id="KW-0479">Metal-binding</keyword>
<dbReference type="EMBL" id="MUKV01000012">
    <property type="protein sequence ID" value="OQS39899.1"/>
    <property type="molecule type" value="Genomic_DNA"/>
</dbReference>
<dbReference type="SUPFAM" id="SSF52440">
    <property type="entry name" value="PreATP-grasp domain"/>
    <property type="match status" value="2"/>
</dbReference>
<feature type="binding site" evidence="19">
    <location>
        <position position="301"/>
    </location>
    <ligand>
        <name>Mg(2+)</name>
        <dbReference type="ChEBI" id="CHEBI:18420"/>
        <label>2</label>
    </ligand>
</feature>
<dbReference type="PROSITE" id="PS50975">
    <property type="entry name" value="ATP_GRASP"/>
    <property type="match status" value="2"/>
</dbReference>
<dbReference type="GO" id="GO:0005737">
    <property type="term" value="C:cytoplasm"/>
    <property type="evidence" value="ECO:0007669"/>
    <property type="project" value="TreeGrafter"/>
</dbReference>
<dbReference type="SUPFAM" id="SSF48108">
    <property type="entry name" value="Carbamoyl phosphate synthetase, large subunit connection domain"/>
    <property type="match status" value="1"/>
</dbReference>
<feature type="binding site" evidence="19">
    <location>
        <position position="285"/>
    </location>
    <ligand>
        <name>Mg(2+)</name>
        <dbReference type="ChEBI" id="CHEBI:18420"/>
        <label>1</label>
    </ligand>
</feature>
<dbReference type="HAMAP" id="MF_01210_A">
    <property type="entry name" value="CPSase_L_chain_A"/>
    <property type="match status" value="1"/>
</dbReference>
<dbReference type="Pfam" id="PF02142">
    <property type="entry name" value="MGS"/>
    <property type="match status" value="1"/>
</dbReference>
<dbReference type="InterPro" id="IPR005479">
    <property type="entry name" value="CPAse_ATP-bd"/>
</dbReference>
<dbReference type="FunFam" id="3.40.50.20:FF:000003">
    <property type="entry name" value="Carbamoyl-phosphate synthase large chain"/>
    <property type="match status" value="1"/>
</dbReference>
<dbReference type="InterPro" id="IPR006275">
    <property type="entry name" value="CPSase_lsu"/>
</dbReference>
<evidence type="ECO:0000256" key="14">
    <source>
        <dbReference type="ARBA" id="ARBA00023211"/>
    </source>
</evidence>
<evidence type="ECO:0000256" key="7">
    <source>
        <dbReference type="ARBA" id="ARBA00022605"/>
    </source>
</evidence>
<dbReference type="PROSITE" id="PS00867">
    <property type="entry name" value="CPSASE_2"/>
    <property type="match status" value="2"/>
</dbReference>
<dbReference type="SUPFAM" id="SSF52335">
    <property type="entry name" value="Methylglyoxal synthase-like"/>
    <property type="match status" value="1"/>
</dbReference>
<feature type="binding site" evidence="19">
    <location>
        <position position="823"/>
    </location>
    <ligand>
        <name>ATP</name>
        <dbReference type="ChEBI" id="CHEBI:30616"/>
        <label>2</label>
    </ligand>
</feature>
<feature type="binding site" evidence="19">
    <location>
        <position position="750"/>
    </location>
    <ligand>
        <name>ATP</name>
        <dbReference type="ChEBI" id="CHEBI:30616"/>
        <label>2</label>
    </ligand>
</feature>
<evidence type="ECO:0000256" key="13">
    <source>
        <dbReference type="ARBA" id="ARBA00022975"/>
    </source>
</evidence>
<name>A0A1W0CYN6_9NEIS</name>
<evidence type="ECO:0000256" key="12">
    <source>
        <dbReference type="ARBA" id="ARBA00022842"/>
    </source>
</evidence>
<dbReference type="UniPathway" id="UPA00070">
    <property type="reaction ID" value="UER00115"/>
</dbReference>
<feature type="binding site" evidence="19">
    <location>
        <position position="835"/>
    </location>
    <ligand>
        <name>Mg(2+)</name>
        <dbReference type="ChEBI" id="CHEBI:18420"/>
        <label>3</label>
    </ligand>
</feature>
<keyword evidence="7 19" id="KW-0028">Amino-acid biosynthesis</keyword>
<dbReference type="PROSITE" id="PS00866">
    <property type="entry name" value="CPSASE_1"/>
    <property type="match status" value="1"/>
</dbReference>
<keyword evidence="6 19" id="KW-0436">Ligase</keyword>
<keyword evidence="14" id="KW-0464">Manganese</keyword>
<feature type="binding site" evidence="19">
    <location>
        <position position="780"/>
    </location>
    <ligand>
        <name>ATP</name>
        <dbReference type="ChEBI" id="CHEBI:30616"/>
        <label>2</label>
    </ligand>
</feature>
<comment type="subunit">
    <text evidence="18 19">Composed of two chains; the small (or glutamine) chain promotes the hydrolysis of glutamine to ammonia, which is used by the large (or ammonia) chain to synthesize carbamoyl phosphate. Tetramer of heterodimers (alpha,beta)4.</text>
</comment>
<evidence type="ECO:0000256" key="16">
    <source>
        <dbReference type="ARBA" id="ARBA00048816"/>
    </source>
</evidence>
<accession>A0A1W0CYN6</accession>
<feature type="binding site" evidence="19">
    <location>
        <position position="837"/>
    </location>
    <ligand>
        <name>Mg(2+)</name>
        <dbReference type="ChEBI" id="CHEBI:18420"/>
        <label>4</label>
    </ligand>
</feature>
<feature type="binding site" evidence="19">
    <location>
        <position position="210"/>
    </location>
    <ligand>
        <name>ATP</name>
        <dbReference type="ChEBI" id="CHEBI:30616"/>
        <label>1</label>
    </ligand>
</feature>
<dbReference type="InterPro" id="IPR011607">
    <property type="entry name" value="MGS-like_dom"/>
</dbReference>
<feature type="binding site" evidence="19">
    <location>
        <position position="241"/>
    </location>
    <ligand>
        <name>ATP</name>
        <dbReference type="ChEBI" id="CHEBI:30616"/>
        <label>1</label>
    </ligand>
</feature>
<feature type="binding site" evidence="19">
    <location>
        <position position="215"/>
    </location>
    <ligand>
        <name>ATP</name>
        <dbReference type="ChEBI" id="CHEBI:30616"/>
        <label>1</label>
    </ligand>
</feature>
<evidence type="ECO:0000256" key="15">
    <source>
        <dbReference type="ARBA" id="ARBA00047359"/>
    </source>
</evidence>
<comment type="similarity">
    <text evidence="4 19">Belongs to the CarB family.</text>
</comment>
<evidence type="ECO:0000256" key="3">
    <source>
        <dbReference type="ARBA" id="ARBA00005077"/>
    </source>
</evidence>
<dbReference type="InterPro" id="IPR005483">
    <property type="entry name" value="CPSase_dom"/>
</dbReference>
<organism evidence="22 23">
    <name type="scientific">Chromobacterium haemolyticum</name>
    <dbReference type="NCBI Taxonomy" id="394935"/>
    <lineage>
        <taxon>Bacteria</taxon>
        <taxon>Pseudomonadati</taxon>
        <taxon>Pseudomonadota</taxon>
        <taxon>Betaproteobacteria</taxon>
        <taxon>Neisseriales</taxon>
        <taxon>Chromobacteriaceae</taxon>
        <taxon>Chromobacterium</taxon>
    </lineage>
</organism>
<dbReference type="Pfam" id="PF02787">
    <property type="entry name" value="CPSase_L_D3"/>
    <property type="match status" value="1"/>
</dbReference>
<dbReference type="InterPro" id="IPR036914">
    <property type="entry name" value="MGS-like_dom_sf"/>
</dbReference>
<dbReference type="FunFam" id="3.30.470.20:FF:000013">
    <property type="entry name" value="Carbamoyl-phosphate synthase large chain"/>
    <property type="match status" value="1"/>
</dbReference>
<evidence type="ECO:0000313" key="22">
    <source>
        <dbReference type="EMBL" id="OQS39899.1"/>
    </source>
</evidence>
<dbReference type="Pfam" id="PF25596">
    <property type="entry name" value="CPSase_L_D1"/>
    <property type="match status" value="2"/>
</dbReference>
<feature type="binding site" evidence="19">
    <location>
        <position position="835"/>
    </location>
    <ligand>
        <name>ATP</name>
        <dbReference type="ChEBI" id="CHEBI:30616"/>
        <label>2</label>
    </ligand>
</feature>
<feature type="binding site" evidence="19">
    <location>
        <position position="242"/>
    </location>
    <ligand>
        <name>ATP</name>
        <dbReference type="ChEBI" id="CHEBI:30616"/>
        <label>1</label>
    </ligand>
</feature>
<feature type="binding site" evidence="19">
    <location>
        <position position="299"/>
    </location>
    <ligand>
        <name>ATP</name>
        <dbReference type="ChEBI" id="CHEBI:30616"/>
        <label>1</label>
    </ligand>
</feature>
<comment type="pathway">
    <text evidence="3 19">Amino-acid biosynthesis; L-arginine biosynthesis; carbamoyl phosphate from bicarbonate: step 1/1.</text>
</comment>
<evidence type="ECO:0000256" key="10">
    <source>
        <dbReference type="ARBA" id="ARBA00022741"/>
    </source>
</evidence>
<dbReference type="SMART" id="SM00851">
    <property type="entry name" value="MGS"/>
    <property type="match status" value="1"/>
</dbReference>
<feature type="domain" description="ATP-grasp" evidence="20">
    <location>
        <begin position="133"/>
        <end position="328"/>
    </location>
</feature>
<evidence type="ECO:0000256" key="2">
    <source>
        <dbReference type="ARBA" id="ARBA00004812"/>
    </source>
</evidence>
<feature type="binding site" evidence="19">
    <location>
        <position position="208"/>
    </location>
    <ligand>
        <name>ATP</name>
        <dbReference type="ChEBI" id="CHEBI:30616"/>
        <label>1</label>
    </ligand>
</feature>
<comment type="caution">
    <text evidence="22">The sequence shown here is derived from an EMBL/GenBank/DDBJ whole genome shotgun (WGS) entry which is preliminary data.</text>
</comment>
<dbReference type="GO" id="GO:0004087">
    <property type="term" value="F:carbamoyl-phosphate synthase (ammonia) activity"/>
    <property type="evidence" value="ECO:0007669"/>
    <property type="project" value="UniProtKB-EC"/>
</dbReference>
<dbReference type="GO" id="GO:0005524">
    <property type="term" value="F:ATP binding"/>
    <property type="evidence" value="ECO:0007669"/>
    <property type="project" value="UniProtKB-UniRule"/>
</dbReference>
<feature type="binding site" evidence="19">
    <location>
        <position position="781"/>
    </location>
    <ligand>
        <name>ATP</name>
        <dbReference type="ChEBI" id="CHEBI:30616"/>
        <label>2</label>
    </ligand>
</feature>
<dbReference type="GO" id="GO:0004088">
    <property type="term" value="F:carbamoyl-phosphate synthase (glutamine-hydrolyzing) activity"/>
    <property type="evidence" value="ECO:0007669"/>
    <property type="project" value="UniProtKB-UniRule"/>
</dbReference>
<feature type="binding site" evidence="19">
    <location>
        <position position="782"/>
    </location>
    <ligand>
        <name>ATP</name>
        <dbReference type="ChEBI" id="CHEBI:30616"/>
        <label>2</label>
    </ligand>
</feature>
<keyword evidence="13 19" id="KW-0665">Pyrimidine biosynthesis</keyword>
<feature type="binding site" evidence="19">
    <location>
        <position position="823"/>
    </location>
    <ligand>
        <name>Mn(2+)</name>
        <dbReference type="ChEBI" id="CHEBI:29035"/>
        <label>3</label>
    </ligand>
</feature>
<dbReference type="FunFam" id="3.40.50.20:FF:000001">
    <property type="entry name" value="Carbamoyl-phosphate synthase large chain"/>
    <property type="match status" value="1"/>
</dbReference>
<feature type="domain" description="ATP-grasp" evidence="20">
    <location>
        <begin position="673"/>
        <end position="864"/>
    </location>
</feature>
<dbReference type="PANTHER" id="PTHR11405">
    <property type="entry name" value="CARBAMOYLTRANSFERASE FAMILY MEMBER"/>
    <property type="match status" value="1"/>
</dbReference>
<feature type="binding site" evidence="19">
    <location>
        <position position="176"/>
    </location>
    <ligand>
        <name>ATP</name>
        <dbReference type="ChEBI" id="CHEBI:30616"/>
        <label>1</label>
    </ligand>
</feature>
<feature type="binding site" evidence="19">
    <location>
        <position position="129"/>
    </location>
    <ligand>
        <name>ATP</name>
        <dbReference type="ChEBI" id="CHEBI:30616"/>
        <label>1</label>
    </ligand>
</feature>
<comment type="cofactor">
    <cofactor evidence="1">
        <name>Mn(2+)</name>
        <dbReference type="ChEBI" id="CHEBI:29035"/>
    </cofactor>
</comment>
<feature type="binding site" evidence="19">
    <location>
        <position position="835"/>
    </location>
    <ligand>
        <name>Mg(2+)</name>
        <dbReference type="ChEBI" id="CHEBI:18420"/>
        <label>4</label>
    </ligand>
</feature>
<dbReference type="Proteomes" id="UP000192721">
    <property type="component" value="Unassembled WGS sequence"/>
</dbReference>
<dbReference type="NCBIfam" id="TIGR01369">
    <property type="entry name" value="CPSaseII_lrg"/>
    <property type="match status" value="1"/>
</dbReference>
<feature type="binding site" evidence="19">
    <location>
        <position position="755"/>
    </location>
    <ligand>
        <name>ATP</name>
        <dbReference type="ChEBI" id="CHEBI:30616"/>
        <label>2</label>
    </ligand>
</feature>
<dbReference type="InterPro" id="IPR011761">
    <property type="entry name" value="ATP-grasp"/>
</dbReference>
<dbReference type="Pfam" id="PF02786">
    <property type="entry name" value="CPSase_L_D2"/>
    <property type="match status" value="2"/>
</dbReference>
<dbReference type="PROSITE" id="PS51257">
    <property type="entry name" value="PROKAR_LIPOPROTEIN"/>
    <property type="match status" value="1"/>
</dbReference>
<dbReference type="InterPro" id="IPR033937">
    <property type="entry name" value="MGS_CPS_CarB"/>
</dbReference>
<feature type="binding site" evidence="19">
    <location>
        <position position="299"/>
    </location>
    <ligand>
        <name>Mn(2+)</name>
        <dbReference type="ChEBI" id="CHEBI:29035"/>
        <label>1</label>
    </ligand>
</feature>
<comment type="domain">
    <text evidence="19">The large subunit is composed of 2 ATP-grasp domains that are involved in binding the 2 ATP molecules needed for carbamoyl phosphate synthesis. The N-terminal ATP-grasp domain (referred to as the carboxyphosphate synthetic component) catalyzes the ATP-dependent phosphorylation of hydrogencarbonate to carboxyphosphate and the subsequent nucleophilic attack by ammonia to form a carbamate intermediate. The C-terminal ATP-grasp domain (referred to as the carbamoyl phosphate synthetic component) then catalyzes the phosphorylation of carbamate with the second ATP to form the end product carbamoyl phosphate. The reactive and unstable enzyme intermediates are sequentially channeled from one active site to the next through the interior of the protein over a distance of at least 96 A.</text>
</comment>
<feature type="binding site" evidence="19">
    <location>
        <position position="285"/>
    </location>
    <ligand>
        <name>ATP</name>
        <dbReference type="ChEBI" id="CHEBI:30616"/>
        <label>1</label>
    </ligand>
</feature>
<comment type="cofactor">
    <cofactor evidence="19">
        <name>Mg(2+)</name>
        <dbReference type="ChEBI" id="CHEBI:18420"/>
    </cofactor>
    <cofactor evidence="19">
        <name>Mn(2+)</name>
        <dbReference type="ChEBI" id="CHEBI:29035"/>
    </cofactor>
    <text evidence="19">Binds 4 Mg(2+) or Mn(2+) ions per subunit.</text>
</comment>
<comment type="pathway">
    <text evidence="2 19">Pyrimidine metabolism; UMP biosynthesis via de novo pathway; (S)-dihydroorotate from bicarbonate: step 1/3.</text>
</comment>
<dbReference type="GO" id="GO:0044205">
    <property type="term" value="P:'de novo' UMP biosynthetic process"/>
    <property type="evidence" value="ECO:0007669"/>
    <property type="project" value="UniProtKB-UniRule"/>
</dbReference>
<keyword evidence="5 19" id="KW-0055">Arginine biosynthesis</keyword>
<dbReference type="PRINTS" id="PR00098">
    <property type="entry name" value="CPSASE"/>
</dbReference>
<comment type="catalytic activity">
    <reaction evidence="16 19">
        <text>hydrogencarbonate + L-glutamine + 2 ATP + H2O = carbamoyl phosphate + L-glutamate + 2 ADP + phosphate + 2 H(+)</text>
        <dbReference type="Rhea" id="RHEA:18633"/>
        <dbReference type="ChEBI" id="CHEBI:15377"/>
        <dbReference type="ChEBI" id="CHEBI:15378"/>
        <dbReference type="ChEBI" id="CHEBI:17544"/>
        <dbReference type="ChEBI" id="CHEBI:29985"/>
        <dbReference type="ChEBI" id="CHEBI:30616"/>
        <dbReference type="ChEBI" id="CHEBI:43474"/>
        <dbReference type="ChEBI" id="CHEBI:58228"/>
        <dbReference type="ChEBI" id="CHEBI:58359"/>
        <dbReference type="ChEBI" id="CHEBI:456216"/>
        <dbReference type="EC" id="6.3.5.5"/>
    </reaction>
</comment>
<feature type="binding site" evidence="19">
    <location>
        <position position="169"/>
    </location>
    <ligand>
        <name>ATP</name>
        <dbReference type="ChEBI" id="CHEBI:30616"/>
        <label>1</label>
    </ligand>
</feature>
<dbReference type="PANTHER" id="PTHR11405:SF53">
    <property type="entry name" value="CARBAMOYL-PHOSPHATE SYNTHASE [AMMONIA], MITOCHONDRIAL"/>
    <property type="match status" value="1"/>
</dbReference>
<feature type="binding site" evidence="19">
    <location>
        <position position="299"/>
    </location>
    <ligand>
        <name>Mg(2+)</name>
        <dbReference type="ChEBI" id="CHEBI:18420"/>
        <label>2</label>
    </ligand>
</feature>
<feature type="binding site" evidence="19">
    <location>
        <position position="299"/>
    </location>
    <ligand>
        <name>Mg(2+)</name>
        <dbReference type="ChEBI" id="CHEBI:18420"/>
        <label>1</label>
    </ligand>
</feature>
<comment type="catalytic activity">
    <reaction evidence="15 19">
        <text>hydrogencarbonate + NH4(+) + 2 ATP = carbamoyl phosphate + 2 ADP + phosphate + 2 H(+)</text>
        <dbReference type="Rhea" id="RHEA:18029"/>
        <dbReference type="ChEBI" id="CHEBI:15378"/>
        <dbReference type="ChEBI" id="CHEBI:17544"/>
        <dbReference type="ChEBI" id="CHEBI:28938"/>
        <dbReference type="ChEBI" id="CHEBI:30616"/>
        <dbReference type="ChEBI" id="CHEBI:43474"/>
        <dbReference type="ChEBI" id="CHEBI:58228"/>
        <dbReference type="ChEBI" id="CHEBI:456216"/>
        <dbReference type="EC" id="6.3.4.16"/>
    </reaction>
</comment>
<dbReference type="EC" id="6.3.4.16" evidence="19"/>
<feature type="binding site" evidence="19">
    <location>
        <position position="243"/>
    </location>
    <ligand>
        <name>ATP</name>
        <dbReference type="ChEBI" id="CHEBI:30616"/>
        <label>1</label>
    </ligand>
</feature>
<feature type="binding site" evidence="19">
    <location>
        <position position="285"/>
    </location>
    <ligand>
        <name>Mn(2+)</name>
        <dbReference type="ChEBI" id="CHEBI:29035"/>
        <label>1</label>
    </ligand>
</feature>
<dbReference type="NCBIfam" id="NF003671">
    <property type="entry name" value="PRK05294.1"/>
    <property type="match status" value="1"/>
</dbReference>
<keyword evidence="10 19" id="KW-0547">Nucleotide-binding</keyword>
<evidence type="ECO:0000256" key="4">
    <source>
        <dbReference type="ARBA" id="ARBA00009799"/>
    </source>
</evidence>
<evidence type="ECO:0000259" key="20">
    <source>
        <dbReference type="PROSITE" id="PS50975"/>
    </source>
</evidence>
<evidence type="ECO:0000256" key="1">
    <source>
        <dbReference type="ARBA" id="ARBA00001936"/>
    </source>
</evidence>
<evidence type="ECO:0000256" key="6">
    <source>
        <dbReference type="ARBA" id="ARBA00022598"/>
    </source>
</evidence>
<dbReference type="GO" id="GO:0046872">
    <property type="term" value="F:metal ion binding"/>
    <property type="evidence" value="ECO:0007669"/>
    <property type="project" value="UniProtKB-KW"/>
</dbReference>
<protein>
    <recommendedName>
        <fullName evidence="19">Carbamoyl phosphate synthase large chain</fullName>
        <ecNumber evidence="19">6.3.4.16</ecNumber>
        <ecNumber evidence="19">6.3.5.5</ecNumber>
    </recommendedName>
    <alternativeName>
        <fullName evidence="19">Carbamoyl phosphate synthetase ammonia chain</fullName>
    </alternativeName>
</protein>
<dbReference type="RefSeq" id="WP_081555541.1">
    <property type="nucleotide sequence ID" value="NZ_MUKV01000012.1"/>
</dbReference>
<dbReference type="UniPathway" id="UPA00068">
    <property type="reaction ID" value="UER00171"/>
</dbReference>
<feature type="region of interest" description="Carboxyphosphate synthetic domain" evidence="19">
    <location>
        <begin position="1"/>
        <end position="403"/>
    </location>
</feature>
<comment type="caution">
    <text evidence="19">Lacks conserved residue(s) required for the propagation of feature annotation.</text>
</comment>
<feature type="domain" description="MGS-like" evidence="21">
    <location>
        <begin position="931"/>
        <end position="1069"/>
    </location>
</feature>
<dbReference type="CDD" id="cd01424">
    <property type="entry name" value="MGS_CPS_II"/>
    <property type="match status" value="1"/>
</dbReference>
<feature type="region of interest" description="Allosteric domain" evidence="19">
    <location>
        <begin position="931"/>
        <end position="1069"/>
    </location>
</feature>
<proteinExistence type="inferred from homology"/>
<dbReference type="HAMAP" id="MF_01210_B">
    <property type="entry name" value="CPSase_L_chain_B"/>
    <property type="match status" value="1"/>
</dbReference>
<dbReference type="NCBIfam" id="NF009455">
    <property type="entry name" value="PRK12815.1"/>
    <property type="match status" value="1"/>
</dbReference>
<dbReference type="Gene3D" id="3.30.470.20">
    <property type="entry name" value="ATP-grasp fold, B domain"/>
    <property type="match status" value="2"/>
</dbReference>
<evidence type="ECO:0000256" key="19">
    <source>
        <dbReference type="HAMAP-Rule" id="MF_01210"/>
    </source>
</evidence>
<gene>
    <name evidence="19 22" type="primary">carB</name>
    <name evidence="22" type="ORF">B0T45_11370</name>
</gene>
<reference evidence="22 23" key="1">
    <citation type="submission" date="2017-02" db="EMBL/GenBank/DDBJ databases">
        <title>Chromobacterium haemolyticum H5244.</title>
        <authorList>
            <person name="Gulvik C.A."/>
        </authorList>
    </citation>
    <scope>NUCLEOTIDE SEQUENCE [LARGE SCALE GENOMIC DNA]</scope>
    <source>
        <strain evidence="22 23">H5244</strain>
    </source>
</reference>
<dbReference type="SUPFAM" id="SSF56059">
    <property type="entry name" value="Glutathione synthetase ATP-binding domain-like"/>
    <property type="match status" value="2"/>
</dbReference>
<dbReference type="Gene3D" id="1.10.1030.10">
    <property type="entry name" value="Carbamoyl-phosphate synthetase, large subunit oligomerisation domain"/>
    <property type="match status" value="1"/>
</dbReference>
<dbReference type="Gene3D" id="3.40.50.20">
    <property type="match status" value="2"/>
</dbReference>
<evidence type="ECO:0000313" key="23">
    <source>
        <dbReference type="Proteomes" id="UP000192721"/>
    </source>
</evidence>
<evidence type="ECO:0000259" key="21">
    <source>
        <dbReference type="PROSITE" id="PS51855"/>
    </source>
</evidence>
<feature type="binding site" evidence="19">
    <location>
        <position position="175"/>
    </location>
    <ligand>
        <name>ATP</name>
        <dbReference type="ChEBI" id="CHEBI:30616"/>
        <label>1</label>
    </ligand>
</feature>
<dbReference type="InterPro" id="IPR058047">
    <property type="entry name" value="CPSase_preATP-grasp"/>
</dbReference>
<dbReference type="FunFam" id="3.30.470.20:FF:000007">
    <property type="entry name" value="Carbamoyl-phosphate synthase large chain"/>
    <property type="match status" value="1"/>
</dbReference>
<evidence type="ECO:0000256" key="17">
    <source>
        <dbReference type="ARBA" id="ARBA00057223"/>
    </source>
</evidence>
<keyword evidence="12" id="KW-0460">Magnesium</keyword>
<dbReference type="InterPro" id="IPR016185">
    <property type="entry name" value="PreATP-grasp_dom_sf"/>
</dbReference>
<evidence type="ECO:0000256" key="8">
    <source>
        <dbReference type="ARBA" id="ARBA00022723"/>
    </source>
</evidence>
<feature type="binding site" evidence="19">
    <location>
        <position position="835"/>
    </location>
    <ligand>
        <name>Mn(2+)</name>
        <dbReference type="ChEBI" id="CHEBI:29035"/>
        <label>3</label>
    </ligand>
</feature>
<sequence length="1069" mass="116647">MPKRSDLKSILIIGAGPIVIGQACEFDYSGAQACKALREEGYKVILVNSNPATIMTDPDMADVTYIEPITWKVVEKIIAKERPDAILPTMGGQTALNCALDLAKNGVLEKYKVELIGATEDAIDKAEDRGRFKEAMAKIGLSCPLSFVCHTMEAALDAQSKVGFPTLIRPSFTMGGSGGGIAYNREEFLAICERGFEASPTHELLIEQSVLGWKEYEMEVVRDKNDNCIIICSIENFDPMGVHTGDSITVAPAQTLTDKEYQIMRNASLAVLREIGVDTGGSNVQFATNPATGEMIVIEMNPRVSRSSALASKATGFPIAKIAAKLAVGFTLDELKNDITGGATPASFEPSIDYVVTKIPRFAFEKFPQADDRLTTQMKSVGEVMAMGRTLQESMQKALRGLETGLAGFDPVTSDEAAIRHELGTPGPERILYVADAFRIGMSRDDIHAVSKIDPWFLAQIEDLIGEEQALAGRKIEELDYAELRRLKRKGFSDRRLGELLGSDQAAVRAKRWSLNLHPVYKRVDTCAAEFATNTAYMYSSYEEECESNPSDRKKVMVLGGGPNRIGQGIEFDYCCVHAALALRESGFETIMVNCNPETVSTDYDTSDRLYFEPLTLEDVLEICRIEKPFGVIVQYGGQTPLKLARALEANGVPIIGTTPDMIDAAEDRERFQKLLHELGLKQPPNRTARAPAEAMKLAEEIGYPLVVRPSYVLGGRAMEIVHEPADLERYMREAVKVSNDSPVLLDRFLNDAIEVDVDCVSDGENVVIGGIMQHVEQAGVHSGDSACSLPPYSLFPAVQDEIRRQTVAMARALNVVGLMNVQFAIQGDTIYVLEVNPRASRTVPFVSKVTSVPLAKIAARAMAGIGLNEQGFTKEVIPPFYAVKEAVFPFIKFPGVDTILGPEMKSTGEVMGVGKTFAEAYVKGQLGAGDRLPKTGKVFLSVRDSDKNGAVEVARELQRLGFGVCATRGTAKHLSAAGIVVQVVNKVNEGRPHIVDMIKNSEIDLLINTVDEKRQAIQDSHSIRRSALQARIPQYTTLAGAKAVCVGMAHAEEFDVYSVQELHSQIQG</sequence>
<feature type="binding site" evidence="19">
    <location>
        <position position="823"/>
    </location>
    <ligand>
        <name>Mg(2+)</name>
        <dbReference type="ChEBI" id="CHEBI:18420"/>
        <label>3</label>
    </ligand>
</feature>
<feature type="binding site" evidence="19">
    <location>
        <position position="835"/>
    </location>
    <ligand>
        <name>Mn(2+)</name>
        <dbReference type="ChEBI" id="CHEBI:29035"/>
        <label>4</label>
    </ligand>
</feature>
<keyword evidence="11 19" id="KW-0067">ATP-binding</keyword>
<feature type="binding site" evidence="19">
    <location>
        <position position="748"/>
    </location>
    <ligand>
        <name>ATP</name>
        <dbReference type="ChEBI" id="CHEBI:30616"/>
        <label>2</label>
    </ligand>
</feature>
<evidence type="ECO:0000256" key="11">
    <source>
        <dbReference type="ARBA" id="ARBA00022840"/>
    </source>
</evidence>
<dbReference type="FunFam" id="3.30.1490.20:FF:000001">
    <property type="entry name" value="Carbamoyl-phosphate synthase large chain"/>
    <property type="match status" value="1"/>
</dbReference>
<dbReference type="AlphaFoldDB" id="A0A1W0CYN6"/>
<evidence type="ECO:0000256" key="5">
    <source>
        <dbReference type="ARBA" id="ARBA00022571"/>
    </source>
</evidence>
<feature type="binding site" evidence="19">
    <location>
        <position position="709"/>
    </location>
    <ligand>
        <name>ATP</name>
        <dbReference type="ChEBI" id="CHEBI:30616"/>
        <label>2</label>
    </ligand>
</feature>
<evidence type="ECO:0000256" key="9">
    <source>
        <dbReference type="ARBA" id="ARBA00022737"/>
    </source>
</evidence>
<dbReference type="InterPro" id="IPR005480">
    <property type="entry name" value="CPSase_lsu_oligo"/>
</dbReference>
<feature type="binding site" evidence="19">
    <location>
        <position position="837"/>
    </location>
    <ligand>
        <name>Mn(2+)</name>
        <dbReference type="ChEBI" id="CHEBI:29035"/>
        <label>4</label>
    </ligand>
</feature>
<dbReference type="GO" id="GO:0006541">
    <property type="term" value="P:glutamine metabolic process"/>
    <property type="evidence" value="ECO:0007669"/>
    <property type="project" value="TreeGrafter"/>
</dbReference>
<dbReference type="InterPro" id="IPR036897">
    <property type="entry name" value="CarbamoylP_synth_lsu_oligo_sf"/>
</dbReference>
<feature type="binding site" evidence="19">
    <location>
        <position position="299"/>
    </location>
    <ligand>
        <name>Mn(2+)</name>
        <dbReference type="ChEBI" id="CHEBI:29035"/>
        <label>2</label>
    </ligand>
</feature>
<dbReference type="GO" id="GO:0006526">
    <property type="term" value="P:L-arginine biosynthetic process"/>
    <property type="evidence" value="ECO:0007669"/>
    <property type="project" value="UniProtKB-UniRule"/>
</dbReference>
<comment type="function">
    <text evidence="17 19">Large subunit of the glutamine-dependent carbamoyl phosphate synthetase (CPSase). CPSase catalyzes the formation of carbamoyl phosphate from the ammonia moiety of glutamine, carbonate, and phosphate donated by ATP, constituting the first step of 2 biosynthetic pathways, one leading to arginine and/or urea and the other to pyrimidine nucleotides. The large subunit (synthetase) binds the substrates ammonia (free or transferred from glutamine from the small subunit), hydrogencarbonate and ATP and carries out an ATP-coupled ligase reaction, activating hydrogencarbonate by forming carboxy phosphate which reacts with ammonia to form carbamoyl phosphate.</text>
</comment>
<feature type="binding site" evidence="19">
    <location>
        <position position="301"/>
    </location>
    <ligand>
        <name>Mn(2+)</name>
        <dbReference type="ChEBI" id="CHEBI:29035"/>
        <label>2</label>
    </ligand>
</feature>
<feature type="binding site" evidence="19">
    <location>
        <position position="783"/>
    </location>
    <ligand>
        <name>ATP</name>
        <dbReference type="ChEBI" id="CHEBI:30616"/>
        <label>2</label>
    </ligand>
</feature>